<dbReference type="GO" id="GO:0006096">
    <property type="term" value="P:glycolytic process"/>
    <property type="evidence" value="ECO:0007669"/>
    <property type="project" value="UniProtKB-KW"/>
</dbReference>
<reference evidence="7" key="2">
    <citation type="journal article" date="2021" name="PeerJ">
        <title>Extensive microbial diversity within the chicken gut microbiome revealed by metagenomics and culture.</title>
        <authorList>
            <person name="Gilroy R."/>
            <person name="Ravi A."/>
            <person name="Getino M."/>
            <person name="Pursley I."/>
            <person name="Horton D.L."/>
            <person name="Alikhan N.F."/>
            <person name="Baker D."/>
            <person name="Gharbi K."/>
            <person name="Hall N."/>
            <person name="Watson M."/>
            <person name="Adriaenssens E.M."/>
            <person name="Foster-Nyarko E."/>
            <person name="Jarju S."/>
            <person name="Secka A."/>
            <person name="Antonio M."/>
            <person name="Oren A."/>
            <person name="Chaudhuri R.R."/>
            <person name="La Ragione R."/>
            <person name="Hildebrand F."/>
            <person name="Pallen M.J."/>
        </authorList>
    </citation>
    <scope>NUCLEOTIDE SEQUENCE</scope>
    <source>
        <strain evidence="7">ChiSxjej1B13-7041</strain>
    </source>
</reference>
<dbReference type="Gene3D" id="3.30.1110.20">
    <property type="match status" value="1"/>
</dbReference>
<dbReference type="Gene3D" id="3.40.1190.20">
    <property type="match status" value="1"/>
</dbReference>
<evidence type="ECO:0000256" key="6">
    <source>
        <dbReference type="ARBA" id="ARBA00023152"/>
    </source>
</evidence>
<dbReference type="GO" id="GO:0016301">
    <property type="term" value="F:kinase activity"/>
    <property type="evidence" value="ECO:0007669"/>
    <property type="project" value="UniProtKB-KW"/>
</dbReference>
<keyword evidence="6" id="KW-0324">Glycolysis</keyword>
<dbReference type="GO" id="GO:0016773">
    <property type="term" value="F:phosphotransferase activity, alcohol group as acceptor"/>
    <property type="evidence" value="ECO:0007669"/>
    <property type="project" value="InterPro"/>
</dbReference>
<reference evidence="7" key="1">
    <citation type="submission" date="2020-10" db="EMBL/GenBank/DDBJ databases">
        <authorList>
            <person name="Gilroy R."/>
        </authorList>
    </citation>
    <scope>NUCLEOTIDE SEQUENCE</scope>
    <source>
        <strain evidence="7">ChiSxjej1B13-7041</strain>
    </source>
</reference>
<keyword evidence="2" id="KW-0808">Transferase</keyword>
<evidence type="ECO:0000256" key="2">
    <source>
        <dbReference type="ARBA" id="ARBA00022679"/>
    </source>
</evidence>
<keyword evidence="1" id="KW-0963">Cytoplasm</keyword>
<comment type="caution">
    <text evidence="7">The sequence shown here is derived from an EMBL/GenBank/DDBJ whole genome shotgun (WGS) entry which is preliminary data.</text>
</comment>
<gene>
    <name evidence="7" type="ORF">IAB98_00305</name>
</gene>
<evidence type="ECO:0000256" key="4">
    <source>
        <dbReference type="ARBA" id="ARBA00022777"/>
    </source>
</evidence>
<dbReference type="InterPro" id="IPR029056">
    <property type="entry name" value="Ribokinase-like"/>
</dbReference>
<protein>
    <recommendedName>
        <fullName evidence="9">ADP-dependent phosphofructokinase/glucokinase</fullName>
    </recommendedName>
</protein>
<evidence type="ECO:0000256" key="5">
    <source>
        <dbReference type="ARBA" id="ARBA00022842"/>
    </source>
</evidence>
<accession>A0A9D1EH72</accession>
<dbReference type="SUPFAM" id="SSF53613">
    <property type="entry name" value="Ribokinase-like"/>
    <property type="match status" value="1"/>
</dbReference>
<name>A0A9D1EH72_9FIRM</name>
<dbReference type="Pfam" id="PF04587">
    <property type="entry name" value="ADP_PFK_GK"/>
    <property type="match status" value="1"/>
</dbReference>
<keyword evidence="5" id="KW-0460">Magnesium</keyword>
<dbReference type="PANTHER" id="PTHR21208">
    <property type="entry name" value="ADP-DEPENDENT GLUCOKINASE"/>
    <property type="match status" value="1"/>
</dbReference>
<dbReference type="InterPro" id="IPR007666">
    <property type="entry name" value="ADP_PFK/GK"/>
</dbReference>
<dbReference type="AlphaFoldDB" id="A0A9D1EH72"/>
<evidence type="ECO:0000256" key="1">
    <source>
        <dbReference type="ARBA" id="ARBA00022490"/>
    </source>
</evidence>
<evidence type="ECO:0000313" key="7">
    <source>
        <dbReference type="EMBL" id="HIR91845.1"/>
    </source>
</evidence>
<dbReference type="Proteomes" id="UP000886841">
    <property type="component" value="Unassembled WGS sequence"/>
</dbReference>
<dbReference type="EMBL" id="DVHU01000004">
    <property type="protein sequence ID" value="HIR91845.1"/>
    <property type="molecule type" value="Genomic_DNA"/>
</dbReference>
<evidence type="ECO:0008006" key="9">
    <source>
        <dbReference type="Google" id="ProtNLM"/>
    </source>
</evidence>
<keyword evidence="4" id="KW-0418">Kinase</keyword>
<organism evidence="7 8">
    <name type="scientific">Candidatus Egerieimonas intestinavium</name>
    <dbReference type="NCBI Taxonomy" id="2840777"/>
    <lineage>
        <taxon>Bacteria</taxon>
        <taxon>Bacillati</taxon>
        <taxon>Bacillota</taxon>
        <taxon>Clostridia</taxon>
        <taxon>Lachnospirales</taxon>
        <taxon>Lachnospiraceae</taxon>
        <taxon>Lachnospiraceae incertae sedis</taxon>
        <taxon>Candidatus Egerieimonas</taxon>
    </lineage>
</organism>
<dbReference type="GO" id="GO:0046872">
    <property type="term" value="F:metal ion binding"/>
    <property type="evidence" value="ECO:0007669"/>
    <property type="project" value="UniProtKB-KW"/>
</dbReference>
<evidence type="ECO:0000256" key="3">
    <source>
        <dbReference type="ARBA" id="ARBA00022723"/>
    </source>
</evidence>
<keyword evidence="3" id="KW-0479">Metal-binding</keyword>
<evidence type="ECO:0000313" key="8">
    <source>
        <dbReference type="Proteomes" id="UP000886841"/>
    </source>
</evidence>
<sequence length="440" mass="49486">MAYQDHYGMYLEQLKEKVETAQKSPKTLVFGYTSNYDVVLQWDVKAYNEILRKYLKEEPRMEEGDVIDSMESFARITSDYLIKGLGGSIDVTELKVCQTLNEIFQGEGALGGTCAQGAAALGSLGIPVVTCLTDWSGEVCSLLDNPGTSAVKGDKIVPISECVSLEDAVFHLILQFQKGDKLEIHGKTYEIPVSNRLILFYDTIHKYVRISEDFLNYWDTRADKVSAYLASGFDAIIDMEVIRERMAQLAPHLAILKKENPQAILYFEGAYYMNNNVKEYLCEKIAPYADIFGMNEEELEVQMQKEGKEFSKNSLPSVLEALRVLLKKYPIQGIVLHTKDYAMYFGRELPGIDMEQGLTIGNLMSGTRARLGKYGTLEELEESRGCMELSKDGLAFAAELEELAPPEYVRLVPSRYLENPKYTIGLGDTFVAGVHTCFIR</sequence>
<dbReference type="PANTHER" id="PTHR21208:SF1">
    <property type="entry name" value="ADP-DEPENDENT GLUCOKINASE"/>
    <property type="match status" value="1"/>
</dbReference>
<proteinExistence type="predicted"/>
<dbReference type="PROSITE" id="PS51255">
    <property type="entry name" value="ADPK"/>
    <property type="match status" value="1"/>
</dbReference>